<dbReference type="STRING" id="655353.SAMN04488056_101173"/>
<evidence type="ECO:0000259" key="2">
    <source>
        <dbReference type="Pfam" id="PF00582"/>
    </source>
</evidence>
<dbReference type="Gene3D" id="3.40.50.12370">
    <property type="match status" value="1"/>
</dbReference>
<name>A0A1I4ZPN7_9HYPH</name>
<dbReference type="Pfam" id="PF00582">
    <property type="entry name" value="Usp"/>
    <property type="match status" value="1"/>
</dbReference>
<dbReference type="EMBL" id="FOVR01000001">
    <property type="protein sequence ID" value="SFN52226.1"/>
    <property type="molecule type" value="Genomic_DNA"/>
</dbReference>
<dbReference type="PANTHER" id="PTHR46268">
    <property type="entry name" value="STRESS RESPONSE PROTEIN NHAX"/>
    <property type="match status" value="1"/>
</dbReference>
<gene>
    <name evidence="3" type="ORF">SAMN04488056_101173</name>
</gene>
<dbReference type="InterPro" id="IPR006015">
    <property type="entry name" value="Universal_stress_UspA"/>
</dbReference>
<dbReference type="RefSeq" id="WP_090067885.1">
    <property type="nucleotide sequence ID" value="NZ_FOVR01000001.1"/>
</dbReference>
<evidence type="ECO:0000313" key="3">
    <source>
        <dbReference type="EMBL" id="SFN52226.1"/>
    </source>
</evidence>
<dbReference type="Proteomes" id="UP000199236">
    <property type="component" value="Unassembled WGS sequence"/>
</dbReference>
<feature type="domain" description="UspA" evidence="2">
    <location>
        <begin position="155"/>
        <end position="275"/>
    </location>
</feature>
<reference evidence="3 4" key="1">
    <citation type="submission" date="2016-10" db="EMBL/GenBank/DDBJ databases">
        <authorList>
            <person name="de Groot N.N."/>
        </authorList>
    </citation>
    <scope>NUCLEOTIDE SEQUENCE [LARGE SCALE GENOMIC DNA]</scope>
    <source>
        <strain evidence="3 4">CGMCC 1.9157</strain>
    </source>
</reference>
<protein>
    <submittedName>
        <fullName evidence="3">Universal stress protein family protein</fullName>
    </submittedName>
</protein>
<organism evidence="3 4">
    <name type="scientific">Cohaesibacter marisflavi</name>
    <dbReference type="NCBI Taxonomy" id="655353"/>
    <lineage>
        <taxon>Bacteria</taxon>
        <taxon>Pseudomonadati</taxon>
        <taxon>Pseudomonadota</taxon>
        <taxon>Alphaproteobacteria</taxon>
        <taxon>Hyphomicrobiales</taxon>
        <taxon>Cohaesibacteraceae</taxon>
    </lineage>
</organism>
<accession>A0A1I4ZPN7</accession>
<sequence length="276" mass="30466">MTIKSILYAYSGEQDEGSGLDFAIKLAHHYDAWLTGIVRHGYSKMERRIATIVSDEVHLAVQNAEKKRIADITQRFQDTVKAASLEGRTSFIDVEPQMMTSVSEIARCYDMVITGNHPEDEQYEFLAAYPDRIALQSGRPVVVVPDGFKAKGPARKVLIAWDGKRTIARAVGDAMPMLEQGTQVTLLTVGASHTVDQHPDHGIMGLLERHNVEASHIHDRGTGRSVAETITQTADEMGSDLIIMGAYEHSKFSQDIFGGVTTEMLQSVKVPVFMAH</sequence>
<evidence type="ECO:0000256" key="1">
    <source>
        <dbReference type="ARBA" id="ARBA00008791"/>
    </source>
</evidence>
<proteinExistence type="inferred from homology"/>
<dbReference type="AlphaFoldDB" id="A0A1I4ZPN7"/>
<dbReference type="SUPFAM" id="SSF52402">
    <property type="entry name" value="Adenine nucleotide alpha hydrolases-like"/>
    <property type="match status" value="2"/>
</dbReference>
<dbReference type="PANTHER" id="PTHR46268:SF15">
    <property type="entry name" value="UNIVERSAL STRESS PROTEIN HP_0031"/>
    <property type="match status" value="1"/>
</dbReference>
<dbReference type="CDD" id="cd00293">
    <property type="entry name" value="USP-like"/>
    <property type="match status" value="1"/>
</dbReference>
<dbReference type="PRINTS" id="PR01438">
    <property type="entry name" value="UNVRSLSTRESS"/>
</dbReference>
<comment type="similarity">
    <text evidence="1">Belongs to the universal stress protein A family.</text>
</comment>
<dbReference type="InterPro" id="IPR006016">
    <property type="entry name" value="UspA"/>
</dbReference>
<dbReference type="OrthoDB" id="9804721at2"/>
<keyword evidence="4" id="KW-1185">Reference proteome</keyword>
<evidence type="ECO:0000313" key="4">
    <source>
        <dbReference type="Proteomes" id="UP000199236"/>
    </source>
</evidence>